<keyword evidence="3 8" id="KW-0812">Transmembrane</keyword>
<protein>
    <submittedName>
        <fullName evidence="9">Uncharacterized protein</fullName>
    </submittedName>
</protein>
<dbReference type="Proteomes" id="UP000271974">
    <property type="component" value="Unassembled WGS sequence"/>
</dbReference>
<dbReference type="InterPro" id="IPR004710">
    <property type="entry name" value="Bilac:Na_transpt"/>
</dbReference>
<feature type="region of interest" description="Disordered" evidence="7">
    <location>
        <begin position="449"/>
        <end position="470"/>
    </location>
</feature>
<dbReference type="EMBL" id="RQTK01000002">
    <property type="protein sequence ID" value="RUS92094.1"/>
    <property type="molecule type" value="Genomic_DNA"/>
</dbReference>
<evidence type="ECO:0000256" key="6">
    <source>
        <dbReference type="ARBA" id="ARBA00023136"/>
    </source>
</evidence>
<feature type="compositionally biased region" description="Polar residues" evidence="7">
    <location>
        <begin position="496"/>
        <end position="545"/>
    </location>
</feature>
<keyword evidence="5 8" id="KW-1133">Transmembrane helix</keyword>
<feature type="transmembrane region" description="Helical" evidence="8">
    <location>
        <begin position="883"/>
        <end position="902"/>
    </location>
</feature>
<dbReference type="STRING" id="188477.A0A433UEA1"/>
<evidence type="ECO:0000256" key="2">
    <source>
        <dbReference type="ARBA" id="ARBA00006528"/>
    </source>
</evidence>
<dbReference type="Gene3D" id="1.20.1530.20">
    <property type="match status" value="1"/>
</dbReference>
<keyword evidence="4" id="KW-0813">Transport</keyword>
<comment type="caution">
    <text evidence="9">The sequence shown here is derived from an EMBL/GenBank/DDBJ whole genome shotgun (WGS) entry which is preliminary data.</text>
</comment>
<dbReference type="GO" id="GO:0016020">
    <property type="term" value="C:membrane"/>
    <property type="evidence" value="ECO:0007669"/>
    <property type="project" value="UniProtKB-SubCell"/>
</dbReference>
<accession>A0A433UEA1</accession>
<dbReference type="InterPro" id="IPR002657">
    <property type="entry name" value="BilAc:Na_symport/Acr3"/>
</dbReference>
<evidence type="ECO:0000256" key="5">
    <source>
        <dbReference type="ARBA" id="ARBA00022989"/>
    </source>
</evidence>
<sequence>MRAREVCTHIKSKRIGWVGAEDNKEEEDANIVAAAKKERQKQNQPQELKPVTDPAVLGCSNRGSDLIRVREKVNLALSSTRALLHVTPTTRIISTVTPGKLITQSDRSPDNLTWSDGVCLCTNGTYIVGSISSVLPLETPYNEIRQSIAEFIDDLPLNLRRPNCLPRQNRGTASTNLLCRSTETGLNSDIHEIFTGNAWVRCFTNCYKKNKALSAKHSCSNIIFQIYELSFPPAPQKSSRYKKCIEKTSQAILEASITAAEEKNASSSLFSYRNQNIRTPKGHPGLTQAQKSNPIYKRARAAQNLKSSNPSSKLHPAAFSQKHTKETGSFHYPRHLKRWLAYWFLALIASSSSSPSFSILCQARAAPSPAPLAPPPAYLTSSSSSLPSTFASSSYLSRSTRYRLIHPSQTNESIVIYFSPPSINNLRVNTRQKVSFNFTVQRQGLGEVSSASASFQDTTSTSSDSATTGVGTRVRVAGKGHVAVVVNDAASDPENDQQLSPTTANVINDSNSNANGHVPVSQTGKVRSSNKSLNEGQKKQPPTLQQGEKYRVMIYSDNDIIARPFVQEKTGIVQVVEDARGSYILMDVTAGRTHNFSVEARHIGRVTVSVAVVDVALDNTRRLASEVQAVAATNYPVSAVRGERTADLVFNISATVIAIIISFGIGAVTETDNIKRQVKHPVSLIIGFCCQFIIMPVMAFGIAMFLPLHEYEDIRFGLLCVACVPGGGLGHVAVVIADGDVALSVTLNFISAIAMLGTAPLWIFVLGQYFQGDPESVLSSHSVPVFNFELWLVASFLAYMAGLLIKRLRPLVADAILMWLIKPFLLLASILYITLGVYINMYVFELVNEYALLGAMLLPLCGCVVGALAAAAFRQPYAFIKTIALETSSLNCLVVMVALRYSLEQPDADLAAMIPIWVMFTIPGLFVSLAICNKIKNVIRHYWDNRNGNKKESEGCSGSKAYSVSSSVVSPPGTTTLSAPLVVADGGLDDDLTVSTMSNQKVTVL</sequence>
<evidence type="ECO:0000313" key="10">
    <source>
        <dbReference type="Proteomes" id="UP000271974"/>
    </source>
</evidence>
<feature type="transmembrane region" description="Helical" evidence="8">
    <location>
        <begin position="681"/>
        <end position="708"/>
    </location>
</feature>
<evidence type="ECO:0000313" key="9">
    <source>
        <dbReference type="EMBL" id="RUS92094.1"/>
    </source>
</evidence>
<organism evidence="9 10">
    <name type="scientific">Elysia chlorotica</name>
    <name type="common">Eastern emerald elysia</name>
    <name type="synonym">Sea slug</name>
    <dbReference type="NCBI Taxonomy" id="188477"/>
    <lineage>
        <taxon>Eukaryota</taxon>
        <taxon>Metazoa</taxon>
        <taxon>Spiralia</taxon>
        <taxon>Lophotrochozoa</taxon>
        <taxon>Mollusca</taxon>
        <taxon>Gastropoda</taxon>
        <taxon>Heterobranchia</taxon>
        <taxon>Euthyneura</taxon>
        <taxon>Panpulmonata</taxon>
        <taxon>Sacoglossa</taxon>
        <taxon>Placobranchoidea</taxon>
        <taxon>Plakobranchidae</taxon>
        <taxon>Elysia</taxon>
    </lineage>
</organism>
<feature type="transmembrane region" description="Helical" evidence="8">
    <location>
        <begin position="648"/>
        <end position="669"/>
    </location>
</feature>
<feature type="transmembrane region" description="Helical" evidence="8">
    <location>
        <begin position="790"/>
        <end position="808"/>
    </location>
</feature>
<evidence type="ECO:0000256" key="1">
    <source>
        <dbReference type="ARBA" id="ARBA00004141"/>
    </source>
</evidence>
<feature type="region of interest" description="Disordered" evidence="7">
    <location>
        <begin position="489"/>
        <end position="545"/>
    </location>
</feature>
<proteinExistence type="inferred from homology"/>
<evidence type="ECO:0000256" key="7">
    <source>
        <dbReference type="SAM" id="MobiDB-lite"/>
    </source>
</evidence>
<feature type="transmembrane region" description="Helical" evidence="8">
    <location>
        <begin position="714"/>
        <end position="737"/>
    </location>
</feature>
<name>A0A433UEA1_ELYCH</name>
<dbReference type="PANTHER" id="PTHR10361">
    <property type="entry name" value="SODIUM-BILE ACID COTRANSPORTER"/>
    <property type="match status" value="1"/>
</dbReference>
<dbReference type="OrthoDB" id="203097at2759"/>
<feature type="transmembrane region" description="Helical" evidence="8">
    <location>
        <begin position="850"/>
        <end position="871"/>
    </location>
</feature>
<feature type="transmembrane region" description="Helical" evidence="8">
    <location>
        <begin position="820"/>
        <end position="844"/>
    </location>
</feature>
<keyword evidence="4" id="KW-0769">Symport</keyword>
<dbReference type="AlphaFoldDB" id="A0A433UEA1"/>
<feature type="transmembrane region" description="Helical" evidence="8">
    <location>
        <begin position="749"/>
        <end position="770"/>
    </location>
</feature>
<evidence type="ECO:0000256" key="3">
    <source>
        <dbReference type="ARBA" id="ARBA00022692"/>
    </source>
</evidence>
<reference evidence="9 10" key="1">
    <citation type="submission" date="2019-01" db="EMBL/GenBank/DDBJ databases">
        <title>A draft genome assembly of the solar-powered sea slug Elysia chlorotica.</title>
        <authorList>
            <person name="Cai H."/>
            <person name="Li Q."/>
            <person name="Fang X."/>
            <person name="Li J."/>
            <person name="Curtis N.E."/>
            <person name="Altenburger A."/>
            <person name="Shibata T."/>
            <person name="Feng M."/>
            <person name="Maeda T."/>
            <person name="Schwartz J.A."/>
            <person name="Shigenobu S."/>
            <person name="Lundholm N."/>
            <person name="Nishiyama T."/>
            <person name="Yang H."/>
            <person name="Hasebe M."/>
            <person name="Li S."/>
            <person name="Pierce S.K."/>
            <person name="Wang J."/>
        </authorList>
    </citation>
    <scope>NUCLEOTIDE SEQUENCE [LARGE SCALE GENOMIC DNA]</scope>
    <source>
        <strain evidence="9">EC2010</strain>
        <tissue evidence="9">Whole organism of an adult</tissue>
    </source>
</reference>
<dbReference type="Pfam" id="PF01758">
    <property type="entry name" value="SBF"/>
    <property type="match status" value="1"/>
</dbReference>
<feature type="transmembrane region" description="Helical" evidence="8">
    <location>
        <begin position="914"/>
        <end position="932"/>
    </location>
</feature>
<dbReference type="PANTHER" id="PTHR10361:SF28">
    <property type="entry name" value="P3 PROTEIN-RELATED"/>
    <property type="match status" value="1"/>
</dbReference>
<evidence type="ECO:0000256" key="4">
    <source>
        <dbReference type="ARBA" id="ARBA00022847"/>
    </source>
</evidence>
<comment type="similarity">
    <text evidence="2">Belongs to the bile acid:sodium symporter (BASS) (TC 2.A.28) family.</text>
</comment>
<evidence type="ECO:0000256" key="8">
    <source>
        <dbReference type="SAM" id="Phobius"/>
    </source>
</evidence>
<keyword evidence="10" id="KW-1185">Reference proteome</keyword>
<comment type="subcellular location">
    <subcellularLocation>
        <location evidence="1">Membrane</location>
        <topology evidence="1">Multi-pass membrane protein</topology>
    </subcellularLocation>
</comment>
<dbReference type="GO" id="GO:0015293">
    <property type="term" value="F:symporter activity"/>
    <property type="evidence" value="ECO:0007669"/>
    <property type="project" value="UniProtKB-KW"/>
</dbReference>
<dbReference type="InterPro" id="IPR038770">
    <property type="entry name" value="Na+/solute_symporter_sf"/>
</dbReference>
<gene>
    <name evidence="9" type="ORF">EGW08_000118</name>
</gene>
<keyword evidence="6 8" id="KW-0472">Membrane</keyword>
<feature type="compositionally biased region" description="Low complexity" evidence="7">
    <location>
        <begin position="449"/>
        <end position="468"/>
    </location>
</feature>